<dbReference type="EMBL" id="LSSK01001834">
    <property type="protein sequence ID" value="OMH78721.1"/>
    <property type="molecule type" value="Genomic_DNA"/>
</dbReference>
<keyword evidence="3" id="KW-1185">Reference proteome</keyword>
<proteinExistence type="predicted"/>
<feature type="region of interest" description="Disordered" evidence="1">
    <location>
        <begin position="199"/>
        <end position="243"/>
    </location>
</feature>
<comment type="caution">
    <text evidence="2">The sequence shown here is derived from an EMBL/GenBank/DDBJ whole genome shotgun (WGS) entry which is preliminary data.</text>
</comment>
<reference evidence="3" key="1">
    <citation type="submission" date="2017-01" db="EMBL/GenBank/DDBJ databases">
        <authorList>
            <person name="Wang Y."/>
            <person name="White M."/>
            <person name="Kvist S."/>
            <person name="Moncalvo J.-M."/>
        </authorList>
    </citation>
    <scope>NUCLEOTIDE SEQUENCE [LARGE SCALE GENOMIC DNA]</scope>
    <source>
        <strain evidence="3">COL-18-3</strain>
    </source>
</reference>
<evidence type="ECO:0000313" key="3">
    <source>
        <dbReference type="Proteomes" id="UP000188320"/>
    </source>
</evidence>
<feature type="region of interest" description="Disordered" evidence="1">
    <location>
        <begin position="15"/>
        <end position="92"/>
    </location>
</feature>
<gene>
    <name evidence="2" type="ORF">AX774_g7881</name>
</gene>
<sequence>MSGLMGHLRAAIIQRFKDEGRYSSDSDRSEATSMEIEPEASRDPFSFLEGVVQREMDSMRNPTKERGQSSHVRHGVSDRMVSPSDHPVKSHEELPILERIEEELRVRQSSSSSGYSVQKWNSKLRNSIPNFISIEAAQQSKEQLELFQVQEEPDDNVEKAGASSFNAPVSNNPFIKTKILAESSDKEELQNCIDRIQKGLTGQRADSTQNLVCPKPAESNNDPDDTPRRFINPFNRHIEATRS</sequence>
<organism evidence="2 3">
    <name type="scientific">Zancudomyces culisetae</name>
    <name type="common">Gut fungus</name>
    <name type="synonym">Smittium culisetae</name>
    <dbReference type="NCBI Taxonomy" id="1213189"/>
    <lineage>
        <taxon>Eukaryota</taxon>
        <taxon>Fungi</taxon>
        <taxon>Fungi incertae sedis</taxon>
        <taxon>Zoopagomycota</taxon>
        <taxon>Kickxellomycotina</taxon>
        <taxon>Harpellomycetes</taxon>
        <taxon>Harpellales</taxon>
        <taxon>Legeriomycetaceae</taxon>
        <taxon>Zancudomyces</taxon>
    </lineage>
</organism>
<protein>
    <submittedName>
        <fullName evidence="2">Uncharacterized protein</fullName>
    </submittedName>
</protein>
<evidence type="ECO:0000313" key="2">
    <source>
        <dbReference type="EMBL" id="OMH78721.1"/>
    </source>
</evidence>
<accession>A0A1R1PCQ1</accession>
<name>A0A1R1PCQ1_ZANCU</name>
<feature type="compositionally biased region" description="Basic and acidic residues" evidence="1">
    <location>
        <begin position="52"/>
        <end position="68"/>
    </location>
</feature>
<dbReference type="AlphaFoldDB" id="A0A1R1PCQ1"/>
<feature type="compositionally biased region" description="Basic and acidic residues" evidence="1">
    <location>
        <begin position="15"/>
        <end position="30"/>
    </location>
</feature>
<dbReference type="Proteomes" id="UP000188320">
    <property type="component" value="Unassembled WGS sequence"/>
</dbReference>
<evidence type="ECO:0000256" key="1">
    <source>
        <dbReference type="SAM" id="MobiDB-lite"/>
    </source>
</evidence>